<dbReference type="GO" id="GO:0009225">
    <property type="term" value="P:nucleotide-sugar metabolic process"/>
    <property type="evidence" value="ECO:0007669"/>
    <property type="project" value="InterPro"/>
</dbReference>
<sequence>MAILITGGAGFIGSHFVRRMIHQGRRVVVLDKLTYAGNLENLKDIIDDSKMSQQFKFYKGDICNQELVEHIFSEEDIDTLVNFAAESHVDRSISSAGNFIDTDMKGVFVLLEASRRFSIKMFIQISTDEVYGTAHQGTFKETDALNPSNPYAASKAGGDRLAYAYWVTYKLPIIITRASNNYGPNQHPEKFIPLFITNALEDKALPLYGDGRQVRDWIHVEDHCAGIDFLMHHGNDGEVYNIGGGNERYNIDTAHLILDELRKPHSLLEHVKDREGHDRRYALDSSKLKSLGWKAQIPFEKGLKDTVQWYENNQSWWKRIKNREFMEYYHKQYKHRFADTGFTVKS</sequence>
<dbReference type="EMBL" id="AYTS01000098">
    <property type="protein sequence ID" value="OOP56109.1"/>
    <property type="molecule type" value="Genomic_DNA"/>
</dbReference>
<name>A0A1V4ASJ3_9BACT</name>
<evidence type="ECO:0000256" key="1">
    <source>
        <dbReference type="ARBA" id="ARBA00001539"/>
    </source>
</evidence>
<dbReference type="SUPFAM" id="SSF51735">
    <property type="entry name" value="NAD(P)-binding Rossmann-fold domains"/>
    <property type="match status" value="1"/>
</dbReference>
<protein>
    <recommendedName>
        <fullName evidence="4 7">dTDP-glucose 4,6-dehydratase</fullName>
        <ecNumber evidence="4 7">4.2.1.46</ecNumber>
    </recommendedName>
</protein>
<dbReference type="InterPro" id="IPR016040">
    <property type="entry name" value="NAD(P)-bd_dom"/>
</dbReference>
<dbReference type="PANTHER" id="PTHR43000">
    <property type="entry name" value="DTDP-D-GLUCOSE 4,6-DEHYDRATASE-RELATED"/>
    <property type="match status" value="1"/>
</dbReference>
<dbReference type="NCBIfam" id="TIGR01181">
    <property type="entry name" value="dTDP_gluc_dehyt"/>
    <property type="match status" value="1"/>
</dbReference>
<organism evidence="9 10">
    <name type="scientific">Candidatus Brocadia carolinensis</name>
    <dbReference type="NCBI Taxonomy" id="1004156"/>
    <lineage>
        <taxon>Bacteria</taxon>
        <taxon>Pseudomonadati</taxon>
        <taxon>Planctomycetota</taxon>
        <taxon>Candidatus Brocadiia</taxon>
        <taxon>Candidatus Brocadiales</taxon>
        <taxon>Candidatus Brocadiaceae</taxon>
        <taxon>Candidatus Brocadia</taxon>
    </lineage>
</organism>
<evidence type="ECO:0000256" key="4">
    <source>
        <dbReference type="ARBA" id="ARBA00011990"/>
    </source>
</evidence>
<evidence type="ECO:0000313" key="9">
    <source>
        <dbReference type="EMBL" id="OOP56109.1"/>
    </source>
</evidence>
<dbReference type="InterPro" id="IPR036291">
    <property type="entry name" value="NAD(P)-bd_dom_sf"/>
</dbReference>
<accession>A0A1V4ASJ3</accession>
<comment type="caution">
    <text evidence="9">The sequence shown here is derived from an EMBL/GenBank/DDBJ whole genome shotgun (WGS) entry which is preliminary data.</text>
</comment>
<comment type="catalytic activity">
    <reaction evidence="1 7">
        <text>dTDP-alpha-D-glucose = dTDP-4-dehydro-6-deoxy-alpha-D-glucose + H2O</text>
        <dbReference type="Rhea" id="RHEA:17221"/>
        <dbReference type="ChEBI" id="CHEBI:15377"/>
        <dbReference type="ChEBI" id="CHEBI:57477"/>
        <dbReference type="ChEBI" id="CHEBI:57649"/>
        <dbReference type="EC" id="4.2.1.46"/>
    </reaction>
</comment>
<dbReference type="CDD" id="cd05246">
    <property type="entry name" value="dTDP_GD_SDR_e"/>
    <property type="match status" value="1"/>
</dbReference>
<dbReference type="Proteomes" id="UP000189681">
    <property type="component" value="Unassembled WGS sequence"/>
</dbReference>
<keyword evidence="5" id="KW-0520">NAD</keyword>
<dbReference type="FunFam" id="3.40.50.720:FF:000304">
    <property type="entry name" value="UDP-glucose 4,6-dehydratase"/>
    <property type="match status" value="1"/>
</dbReference>
<evidence type="ECO:0000256" key="7">
    <source>
        <dbReference type="RuleBase" id="RU004473"/>
    </source>
</evidence>
<evidence type="ECO:0000256" key="6">
    <source>
        <dbReference type="ARBA" id="ARBA00023239"/>
    </source>
</evidence>
<comment type="cofactor">
    <cofactor evidence="2 7">
        <name>NAD(+)</name>
        <dbReference type="ChEBI" id="CHEBI:57540"/>
    </cofactor>
</comment>
<keyword evidence="6 7" id="KW-0456">Lyase</keyword>
<comment type="similarity">
    <text evidence="3 7">Belongs to the NAD(P)-dependent epimerase/dehydratase family. dTDP-glucose dehydratase subfamily.</text>
</comment>
<gene>
    <name evidence="9" type="ORF">AYP45_10840</name>
</gene>
<reference evidence="9 10" key="1">
    <citation type="journal article" date="2017" name="Water Res.">
        <title>Discovery and metagenomic analysis of an anammox bacterial enrichment related to Candidatus "Brocadia caroliniensis" in a full-scale glycerol-fed nitritation-denitritation separate centrate treatment process.</title>
        <authorList>
            <person name="Park H."/>
            <person name="Brotto A.C."/>
            <person name="van Loosdrecht M.C."/>
            <person name="Chandran K."/>
        </authorList>
    </citation>
    <scope>NUCLEOTIDE SEQUENCE [LARGE SCALE GENOMIC DNA]</scope>
    <source>
        <strain evidence="9">26THWARD</strain>
    </source>
</reference>
<dbReference type="InterPro" id="IPR005888">
    <property type="entry name" value="dTDP_Gluc_deHydtase"/>
</dbReference>
<dbReference type="EC" id="4.2.1.46" evidence="4 7"/>
<dbReference type="Pfam" id="PF16363">
    <property type="entry name" value="GDP_Man_Dehyd"/>
    <property type="match status" value="1"/>
</dbReference>
<evidence type="ECO:0000256" key="3">
    <source>
        <dbReference type="ARBA" id="ARBA00008178"/>
    </source>
</evidence>
<dbReference type="AlphaFoldDB" id="A0A1V4ASJ3"/>
<feature type="domain" description="NAD(P)-binding" evidence="8">
    <location>
        <begin position="4"/>
        <end position="306"/>
    </location>
</feature>
<dbReference type="Gene3D" id="3.40.50.720">
    <property type="entry name" value="NAD(P)-binding Rossmann-like Domain"/>
    <property type="match status" value="1"/>
</dbReference>
<evidence type="ECO:0000256" key="2">
    <source>
        <dbReference type="ARBA" id="ARBA00001911"/>
    </source>
</evidence>
<evidence type="ECO:0000256" key="5">
    <source>
        <dbReference type="ARBA" id="ARBA00023027"/>
    </source>
</evidence>
<dbReference type="Gene3D" id="3.90.25.10">
    <property type="entry name" value="UDP-galactose 4-epimerase, domain 1"/>
    <property type="match status" value="1"/>
</dbReference>
<dbReference type="GO" id="GO:0008460">
    <property type="term" value="F:dTDP-glucose 4,6-dehydratase activity"/>
    <property type="evidence" value="ECO:0007669"/>
    <property type="project" value="UniProtKB-EC"/>
</dbReference>
<dbReference type="STRING" id="1004156.AYP45_10840"/>
<evidence type="ECO:0000313" key="10">
    <source>
        <dbReference type="Proteomes" id="UP000189681"/>
    </source>
</evidence>
<proteinExistence type="inferred from homology"/>
<evidence type="ECO:0000259" key="8">
    <source>
        <dbReference type="Pfam" id="PF16363"/>
    </source>
</evidence>